<proteinExistence type="predicted"/>
<protein>
    <recommendedName>
        <fullName evidence="1">COMM domain-containing protein</fullName>
    </recommendedName>
</protein>
<evidence type="ECO:0000313" key="3">
    <source>
        <dbReference type="Proteomes" id="UP000030693"/>
    </source>
</evidence>
<dbReference type="GeneID" id="20525216"/>
<dbReference type="eggNOG" id="ENOG502RHPY">
    <property type="taxonomic scope" value="Eukaryota"/>
</dbReference>
<dbReference type="STRING" id="691883.A0A058ZG73"/>
<dbReference type="OrthoDB" id="64318at2759"/>
<feature type="domain" description="COMM" evidence="1">
    <location>
        <begin position="123"/>
        <end position="198"/>
    </location>
</feature>
<keyword evidence="3" id="KW-1185">Reference proteome</keyword>
<sequence>MARYSDLKLLLGGPYEDILAQMFKQVFIHSRESTDISTVFPSGFLKRVAEQFQISPQDASNLLDTIADLIDDVLFVQCGPAEIVAMLPGSLPVELRQFVAAAISHSIPEWKDILAGQEITHPRLVASSMKVHVKTASSVAASLSEPVVIAQLDIQPTPESDLALDVPVRKVVFEMDKDTLGSLLDGFGRLREQLSAFSSGAAQ</sequence>
<dbReference type="EMBL" id="KB932201">
    <property type="protein sequence ID" value="KCV72928.1"/>
    <property type="molecule type" value="Genomic_DNA"/>
</dbReference>
<dbReference type="RefSeq" id="XP_009492629.1">
    <property type="nucleotide sequence ID" value="XM_009494354.1"/>
</dbReference>
<dbReference type="PROSITE" id="PS51269">
    <property type="entry name" value="COMM"/>
    <property type="match status" value="1"/>
</dbReference>
<dbReference type="PANTHER" id="PTHR15663">
    <property type="entry name" value="COMM DOMAIN-CONTAINING PROTEIN 9"/>
    <property type="match status" value="1"/>
</dbReference>
<dbReference type="PANTHER" id="PTHR15663:SF4">
    <property type="entry name" value="COMM DOMAIN-CONTAINING PROTEIN 9"/>
    <property type="match status" value="1"/>
</dbReference>
<name>A0A058ZG73_FONAL</name>
<dbReference type="Pfam" id="PF07258">
    <property type="entry name" value="COMM_domain"/>
    <property type="match status" value="1"/>
</dbReference>
<dbReference type="Proteomes" id="UP000030693">
    <property type="component" value="Unassembled WGS sequence"/>
</dbReference>
<organism evidence="2">
    <name type="scientific">Fonticula alba</name>
    <name type="common">Slime mold</name>
    <dbReference type="NCBI Taxonomy" id="691883"/>
    <lineage>
        <taxon>Eukaryota</taxon>
        <taxon>Rotosphaerida</taxon>
        <taxon>Fonticulaceae</taxon>
        <taxon>Fonticula</taxon>
    </lineage>
</organism>
<gene>
    <name evidence="2" type="ORF">H696_00491</name>
</gene>
<accession>A0A058ZG73</accession>
<evidence type="ECO:0000313" key="2">
    <source>
        <dbReference type="EMBL" id="KCV72928.1"/>
    </source>
</evidence>
<dbReference type="AlphaFoldDB" id="A0A058ZG73"/>
<dbReference type="InterPro" id="IPR017920">
    <property type="entry name" value="COMM"/>
</dbReference>
<dbReference type="OMA" id="WREDISK"/>
<evidence type="ECO:0000259" key="1">
    <source>
        <dbReference type="PROSITE" id="PS51269"/>
    </source>
</evidence>
<dbReference type="InterPro" id="IPR037360">
    <property type="entry name" value="COMMD9"/>
</dbReference>
<reference evidence="2" key="1">
    <citation type="submission" date="2013-04" db="EMBL/GenBank/DDBJ databases">
        <title>The Genome Sequence of Fonticula alba ATCC 38817.</title>
        <authorList>
            <consortium name="The Broad Institute Genomics Platform"/>
            <person name="Russ C."/>
            <person name="Cuomo C."/>
            <person name="Burger G."/>
            <person name="Gray M.W."/>
            <person name="Holland P.W.H."/>
            <person name="King N."/>
            <person name="Lang F.B.F."/>
            <person name="Roger A.J."/>
            <person name="Ruiz-Trillo I."/>
            <person name="Brown M."/>
            <person name="Walker B."/>
            <person name="Young S."/>
            <person name="Zeng Q."/>
            <person name="Gargeya S."/>
            <person name="Fitzgerald M."/>
            <person name="Haas B."/>
            <person name="Abouelleil A."/>
            <person name="Allen A.W."/>
            <person name="Alvarado L."/>
            <person name="Arachchi H.M."/>
            <person name="Berlin A.M."/>
            <person name="Chapman S.B."/>
            <person name="Gainer-Dewar J."/>
            <person name="Goldberg J."/>
            <person name="Griggs A."/>
            <person name="Gujja S."/>
            <person name="Hansen M."/>
            <person name="Howarth C."/>
            <person name="Imamovic A."/>
            <person name="Ireland A."/>
            <person name="Larimer J."/>
            <person name="McCowan C."/>
            <person name="Murphy C."/>
            <person name="Pearson M."/>
            <person name="Poon T.W."/>
            <person name="Priest M."/>
            <person name="Roberts A."/>
            <person name="Saif S."/>
            <person name="Shea T."/>
            <person name="Sisk P."/>
            <person name="Sykes S."/>
            <person name="Wortman J."/>
            <person name="Nusbaum C."/>
            <person name="Birren B."/>
        </authorList>
    </citation>
    <scope>NUCLEOTIDE SEQUENCE [LARGE SCALE GENOMIC DNA]</scope>
    <source>
        <strain evidence="2">ATCC 38817</strain>
    </source>
</reference>